<dbReference type="SUPFAM" id="SSF56349">
    <property type="entry name" value="DNA breaking-rejoining enzymes"/>
    <property type="match status" value="1"/>
</dbReference>
<evidence type="ECO:0000256" key="2">
    <source>
        <dbReference type="SAM" id="MobiDB-lite"/>
    </source>
</evidence>
<dbReference type="Gene3D" id="1.10.443.10">
    <property type="entry name" value="Intergrase catalytic core"/>
    <property type="match status" value="1"/>
</dbReference>
<dbReference type="AlphaFoldDB" id="A0A2G5P572"/>
<feature type="region of interest" description="Disordered" evidence="2">
    <location>
        <begin position="1"/>
        <end position="30"/>
    </location>
</feature>
<evidence type="ECO:0000259" key="3">
    <source>
        <dbReference type="Pfam" id="PF00589"/>
    </source>
</evidence>
<feature type="domain" description="Tyr recombinase" evidence="3">
    <location>
        <begin position="163"/>
        <end position="242"/>
    </location>
</feature>
<keyword evidence="1" id="KW-0233">DNA recombination</keyword>
<evidence type="ECO:0000256" key="1">
    <source>
        <dbReference type="ARBA" id="ARBA00023172"/>
    </source>
</evidence>
<protein>
    <recommendedName>
        <fullName evidence="3">Tyr recombinase domain-containing protein</fullName>
    </recommendedName>
</protein>
<dbReference type="GO" id="GO:0015074">
    <property type="term" value="P:DNA integration"/>
    <property type="evidence" value="ECO:0007669"/>
    <property type="project" value="InterPro"/>
</dbReference>
<dbReference type="OrthoDB" id="4326943at2"/>
<reference evidence="4 5" key="1">
    <citation type="journal article" date="2017" name="Infect. Genet. Evol.">
        <title>The new phylogeny of the genus Mycobacterium: The old and the news.</title>
        <authorList>
            <person name="Tortoli E."/>
            <person name="Fedrizzi T."/>
            <person name="Meehan C.J."/>
            <person name="Trovato A."/>
            <person name="Grottola A."/>
            <person name="Giacobazzi E."/>
            <person name="Serpini G.F."/>
            <person name="Tagliazucchi S."/>
            <person name="Fabio A."/>
            <person name="Bettua C."/>
            <person name="Bertorelli R."/>
            <person name="Frascaro F."/>
            <person name="De Sanctis V."/>
            <person name="Pecorari M."/>
            <person name="Jousson O."/>
            <person name="Segata N."/>
            <person name="Cirillo D.M."/>
        </authorList>
    </citation>
    <scope>NUCLEOTIDE SEQUENCE [LARGE SCALE GENOMIC DNA]</scope>
    <source>
        <strain evidence="4 5">CIP1034565</strain>
    </source>
</reference>
<proteinExistence type="predicted"/>
<dbReference type="GO" id="GO:0006310">
    <property type="term" value="P:DNA recombination"/>
    <property type="evidence" value="ECO:0007669"/>
    <property type="project" value="UniProtKB-KW"/>
</dbReference>
<keyword evidence="5" id="KW-1185">Reference proteome</keyword>
<organism evidence="4 5">
    <name type="scientific">Mycolicibacterium brumae</name>
    <dbReference type="NCBI Taxonomy" id="85968"/>
    <lineage>
        <taxon>Bacteria</taxon>
        <taxon>Bacillati</taxon>
        <taxon>Actinomycetota</taxon>
        <taxon>Actinomycetes</taxon>
        <taxon>Mycobacteriales</taxon>
        <taxon>Mycobacteriaceae</taxon>
        <taxon>Mycolicibacterium</taxon>
    </lineage>
</organism>
<dbReference type="GO" id="GO:0003677">
    <property type="term" value="F:DNA binding"/>
    <property type="evidence" value="ECO:0007669"/>
    <property type="project" value="InterPro"/>
</dbReference>
<dbReference type="InterPro" id="IPR013762">
    <property type="entry name" value="Integrase-like_cat_sf"/>
</dbReference>
<comment type="caution">
    <text evidence="4">The sequence shown here is derived from an EMBL/GenBank/DDBJ whole genome shotgun (WGS) entry which is preliminary data.</text>
</comment>
<dbReference type="InterPro" id="IPR002104">
    <property type="entry name" value="Integrase_catalytic"/>
</dbReference>
<dbReference type="EMBL" id="PDCN02000029">
    <property type="protein sequence ID" value="PIB73482.1"/>
    <property type="molecule type" value="Genomic_DNA"/>
</dbReference>
<name>A0A2G5P572_9MYCO</name>
<dbReference type="InterPro" id="IPR011010">
    <property type="entry name" value="DNA_brk_join_enz"/>
</dbReference>
<accession>A0A2G5P572</accession>
<evidence type="ECO:0000313" key="5">
    <source>
        <dbReference type="Proteomes" id="UP000230551"/>
    </source>
</evidence>
<dbReference type="STRING" id="85968.GCA_900073015_03783"/>
<feature type="compositionally biased region" description="Low complexity" evidence="2">
    <location>
        <begin position="15"/>
        <end position="30"/>
    </location>
</feature>
<evidence type="ECO:0000313" key="4">
    <source>
        <dbReference type="EMBL" id="PIB73482.1"/>
    </source>
</evidence>
<gene>
    <name evidence="4" type="ORF">CQY22_016705</name>
</gene>
<dbReference type="Pfam" id="PF00589">
    <property type="entry name" value="Phage_integrase"/>
    <property type="match status" value="1"/>
</dbReference>
<dbReference type="Proteomes" id="UP000230551">
    <property type="component" value="Unassembled WGS sequence"/>
</dbReference>
<sequence length="266" mass="27412">MFAMRPRPGVMPVQSRVSGSRSPRSLPSISRMRSHIAWSPSSQSVTSSPSTASSTARSLVVDVGATGDSSTISASIGSVGSEDTSASFDTGVGVGAPSTCFPASVTVSPPACCASAADRSTRSIRAVSRHAAACRSQCSRPAVRPSHCRPVARPVTVRVPPLPSSGLVVVDDAGAPPHPDTLSKAWREALAAAHLPHIRLHDARHSCATLMHLDGVPAAVIAAWLGHTDARFTLSVYAHANDSALAAAAASLSKVTGQRQSEKDDE</sequence>